<reference evidence="2" key="1">
    <citation type="journal article" date="2021" name="Syst. Appl. Microbiol.">
        <title>Roseomonas hellenica sp. nov., isolated from roots of wild-growing Alkanna tinctoria.</title>
        <authorList>
            <person name="Rat A."/>
            <person name="Naranjo H.D."/>
            <person name="Lebbe L."/>
            <person name="Cnockaert M."/>
            <person name="Krigas N."/>
            <person name="Grigoriadou K."/>
            <person name="Maloupa E."/>
            <person name="Willems A."/>
        </authorList>
    </citation>
    <scope>NUCLEOTIDE SEQUENCE [LARGE SCALE GENOMIC DNA]</scope>
    <source>
        <strain evidence="2">LMG 31159</strain>
    </source>
</reference>
<name>A0ABS5EHV5_9PROT</name>
<proteinExistence type="predicted"/>
<dbReference type="InterPro" id="IPR036768">
    <property type="entry name" value="PolIII_chi_sf"/>
</dbReference>
<dbReference type="PANTHER" id="PTHR38767:SF1">
    <property type="entry name" value="DNA POLYMERASE III SUBUNIT CHI"/>
    <property type="match status" value="1"/>
</dbReference>
<organism evidence="1 2">
    <name type="scientific">Neoroseomonas terrae</name>
    <dbReference type="NCBI Taxonomy" id="424799"/>
    <lineage>
        <taxon>Bacteria</taxon>
        <taxon>Pseudomonadati</taxon>
        <taxon>Pseudomonadota</taxon>
        <taxon>Alphaproteobacteria</taxon>
        <taxon>Acetobacterales</taxon>
        <taxon>Acetobacteraceae</taxon>
        <taxon>Neoroseomonas</taxon>
    </lineage>
</organism>
<dbReference type="EMBL" id="JAAEDI010000013">
    <property type="protein sequence ID" value="MBR0650608.1"/>
    <property type="molecule type" value="Genomic_DNA"/>
</dbReference>
<comment type="caution">
    <text evidence="1">The sequence shown here is derived from an EMBL/GenBank/DDBJ whole genome shotgun (WGS) entry which is preliminary data.</text>
</comment>
<dbReference type="NCBIfam" id="NF004347">
    <property type="entry name" value="PRK05728.1-4"/>
    <property type="match status" value="1"/>
</dbReference>
<gene>
    <name evidence="1" type="ORF">GXW78_13110</name>
</gene>
<dbReference type="Gene3D" id="3.40.50.10110">
    <property type="entry name" value="DNA polymerase III subunit chi"/>
    <property type="match status" value="1"/>
</dbReference>
<dbReference type="RefSeq" id="WP_211869276.1">
    <property type="nucleotide sequence ID" value="NZ_JAAEDI010000013.1"/>
</dbReference>
<dbReference type="SUPFAM" id="SSF102400">
    <property type="entry name" value="DNA polymerase III chi subunit"/>
    <property type="match status" value="1"/>
</dbReference>
<dbReference type="PANTHER" id="PTHR38767">
    <property type="entry name" value="DNA POLYMERASE III SUBUNIT CHI"/>
    <property type="match status" value="1"/>
</dbReference>
<protein>
    <submittedName>
        <fullName evidence="1">DNA polymerase III subunit chi</fullName>
    </submittedName>
</protein>
<dbReference type="Proteomes" id="UP000698752">
    <property type="component" value="Unassembled WGS sequence"/>
</dbReference>
<sequence>MTDIGFYHLTRTRLDQALPKLLGRVLGSGGRAYLLCGEAERAKALDAALWVAPDPDWLPHGLAGGENDALQPILIGTADVAPGNDARFLFLVDGAVSARLAEYDRVLDLFDGADEAAVAAARGRWSAAKAAGHRMAYWQQGGSGWEKRA</sequence>
<evidence type="ECO:0000313" key="1">
    <source>
        <dbReference type="EMBL" id="MBR0650608.1"/>
    </source>
</evidence>
<evidence type="ECO:0000313" key="2">
    <source>
        <dbReference type="Proteomes" id="UP000698752"/>
    </source>
</evidence>
<accession>A0ABS5EHV5</accession>
<keyword evidence="2" id="KW-1185">Reference proteome</keyword>
<dbReference type="InterPro" id="IPR007459">
    <property type="entry name" value="DNA_pol3_chi"/>
</dbReference>
<dbReference type="Pfam" id="PF04364">
    <property type="entry name" value="DNA_pol3_chi"/>
    <property type="match status" value="1"/>
</dbReference>